<keyword evidence="4 7" id="KW-0812">Transmembrane</keyword>
<evidence type="ECO:0000256" key="5">
    <source>
        <dbReference type="ARBA" id="ARBA00022989"/>
    </source>
</evidence>
<keyword evidence="6 7" id="KW-0472">Membrane</keyword>
<dbReference type="Pfam" id="PF01899">
    <property type="entry name" value="MNHE"/>
    <property type="match status" value="1"/>
</dbReference>
<dbReference type="GO" id="GO:0008324">
    <property type="term" value="F:monoatomic cation transmembrane transporter activity"/>
    <property type="evidence" value="ECO:0007669"/>
    <property type="project" value="InterPro"/>
</dbReference>
<dbReference type="RefSeq" id="WP_189501283.1">
    <property type="nucleotide sequence ID" value="NZ_BMZQ01000001.1"/>
</dbReference>
<evidence type="ECO:0000256" key="6">
    <source>
        <dbReference type="ARBA" id="ARBA00023136"/>
    </source>
</evidence>
<reference evidence="8" key="2">
    <citation type="submission" date="2020-09" db="EMBL/GenBank/DDBJ databases">
        <authorList>
            <person name="Sun Q."/>
            <person name="Kim S."/>
        </authorList>
    </citation>
    <scope>NUCLEOTIDE SEQUENCE</scope>
    <source>
        <strain evidence="8">KCTC 42249</strain>
    </source>
</reference>
<evidence type="ECO:0000313" key="9">
    <source>
        <dbReference type="Proteomes" id="UP000630142"/>
    </source>
</evidence>
<evidence type="ECO:0000256" key="3">
    <source>
        <dbReference type="ARBA" id="ARBA00022475"/>
    </source>
</evidence>
<dbReference type="NCBIfam" id="NF006519">
    <property type="entry name" value="PRK08965.1-3"/>
    <property type="match status" value="1"/>
</dbReference>
<gene>
    <name evidence="8" type="primary">mnhE</name>
    <name evidence="8" type="ORF">GCM10016234_03620</name>
</gene>
<proteinExistence type="inferred from homology"/>
<keyword evidence="3" id="KW-1003">Cell membrane</keyword>
<keyword evidence="9" id="KW-1185">Reference proteome</keyword>
<dbReference type="PANTHER" id="PTHR34584:SF1">
    <property type="entry name" value="NA(+)_H(+) ANTIPORTER SUBUNIT E1"/>
    <property type="match status" value="1"/>
</dbReference>
<comment type="similarity">
    <text evidence="2">Belongs to the CPA3 antiporters (TC 2.A.63) subunit E family.</text>
</comment>
<protein>
    <submittedName>
        <fullName evidence="8">Na+/H+ antiporter subunit E</fullName>
    </submittedName>
</protein>
<evidence type="ECO:0000256" key="7">
    <source>
        <dbReference type="SAM" id="Phobius"/>
    </source>
</evidence>
<comment type="caution">
    <text evidence="8">The sequence shown here is derived from an EMBL/GenBank/DDBJ whole genome shotgun (WGS) entry which is preliminary data.</text>
</comment>
<dbReference type="Proteomes" id="UP000630142">
    <property type="component" value="Unassembled WGS sequence"/>
</dbReference>
<comment type="subcellular location">
    <subcellularLocation>
        <location evidence="1">Cell membrane</location>
        <topology evidence="1">Multi-pass membrane protein</topology>
    </subcellularLocation>
</comment>
<organism evidence="8 9">
    <name type="scientific">Tianweitania populi</name>
    <dbReference type="NCBI Taxonomy" id="1607949"/>
    <lineage>
        <taxon>Bacteria</taxon>
        <taxon>Pseudomonadati</taxon>
        <taxon>Pseudomonadota</taxon>
        <taxon>Alphaproteobacteria</taxon>
        <taxon>Hyphomicrobiales</taxon>
        <taxon>Phyllobacteriaceae</taxon>
        <taxon>Tianweitania</taxon>
    </lineage>
</organism>
<dbReference type="PANTHER" id="PTHR34584">
    <property type="entry name" value="NA(+)/H(+) ANTIPORTER SUBUNIT E1"/>
    <property type="match status" value="1"/>
</dbReference>
<accession>A0A8J3DMI5</accession>
<feature type="transmembrane region" description="Helical" evidence="7">
    <location>
        <begin position="28"/>
        <end position="43"/>
    </location>
</feature>
<name>A0A8J3DMI5_9HYPH</name>
<dbReference type="InterPro" id="IPR002758">
    <property type="entry name" value="Cation_antiport_E"/>
</dbReference>
<feature type="transmembrane region" description="Helical" evidence="7">
    <location>
        <begin position="55"/>
        <end position="78"/>
    </location>
</feature>
<keyword evidence="5 7" id="KW-1133">Transmembrane helix</keyword>
<reference evidence="8" key="1">
    <citation type="journal article" date="2014" name="Int. J. Syst. Evol. Microbiol.">
        <title>Complete genome sequence of Corynebacterium casei LMG S-19264T (=DSM 44701T), isolated from a smear-ripened cheese.</title>
        <authorList>
            <consortium name="US DOE Joint Genome Institute (JGI-PGF)"/>
            <person name="Walter F."/>
            <person name="Albersmeier A."/>
            <person name="Kalinowski J."/>
            <person name="Ruckert C."/>
        </authorList>
    </citation>
    <scope>NUCLEOTIDE SEQUENCE</scope>
    <source>
        <strain evidence="8">KCTC 42249</strain>
    </source>
</reference>
<sequence>MPVLLACLFTLIWLGITGSWTLPNLLLGLLLSAVALTLVRFQLGTPQSVRRPGKIVALLVLFIVELIKSAWRVLVLVLQPRMQVKPGIIVYPLRVQSDFQIALLANLITLTPGTLTVDVTADRSHLIIHALDAADPEGIRADIESGFERRILEAFG</sequence>
<evidence type="ECO:0000256" key="1">
    <source>
        <dbReference type="ARBA" id="ARBA00004651"/>
    </source>
</evidence>
<evidence type="ECO:0000256" key="2">
    <source>
        <dbReference type="ARBA" id="ARBA00006228"/>
    </source>
</evidence>
<dbReference type="AlphaFoldDB" id="A0A8J3DMI5"/>
<evidence type="ECO:0000256" key="4">
    <source>
        <dbReference type="ARBA" id="ARBA00022692"/>
    </source>
</evidence>
<evidence type="ECO:0000313" key="8">
    <source>
        <dbReference type="EMBL" id="GHD06353.1"/>
    </source>
</evidence>
<dbReference type="GO" id="GO:0005886">
    <property type="term" value="C:plasma membrane"/>
    <property type="evidence" value="ECO:0007669"/>
    <property type="project" value="UniProtKB-SubCell"/>
</dbReference>
<dbReference type="EMBL" id="BMZQ01000001">
    <property type="protein sequence ID" value="GHD06353.1"/>
    <property type="molecule type" value="Genomic_DNA"/>
</dbReference>
<dbReference type="PIRSF" id="PIRSF019239">
    <property type="entry name" value="MrpE"/>
    <property type="match status" value="1"/>
</dbReference>